<sequence length="177" mass="21440">MEKVKIAFDLDGVIINKPPLIPKDWIEWLFRGWRKRKNGLCYRFPKSKSEIFVRKLSHFYLLRTPVKTNLKLVKKLSSDPKYDLFVVTSRYSFLKKETTILFKKWHLNNIFKEVFLNGQDEQPHLFKERILKELKPIIFVDDDKEIINYLEPKLKDIKFILAEKKGRIDFDKYFLEK</sequence>
<evidence type="ECO:0000313" key="1">
    <source>
        <dbReference type="EMBL" id="PIS14725.1"/>
    </source>
</evidence>
<evidence type="ECO:0000313" key="2">
    <source>
        <dbReference type="Proteomes" id="UP000230775"/>
    </source>
</evidence>
<dbReference type="AlphaFoldDB" id="A0A2H0WQ32"/>
<proteinExistence type="predicted"/>
<name>A0A2H0WQ32_9BACT</name>
<dbReference type="InterPro" id="IPR023214">
    <property type="entry name" value="HAD_sf"/>
</dbReference>
<organism evidence="1 2">
    <name type="scientific">Candidatus Shapirobacteria bacterium CG09_land_8_20_14_0_10_39_12</name>
    <dbReference type="NCBI Taxonomy" id="1974885"/>
    <lineage>
        <taxon>Bacteria</taxon>
        <taxon>Candidatus Shapironibacteriota</taxon>
    </lineage>
</organism>
<dbReference type="SUPFAM" id="SSF56784">
    <property type="entry name" value="HAD-like"/>
    <property type="match status" value="1"/>
</dbReference>
<dbReference type="EMBL" id="PEZI01000026">
    <property type="protein sequence ID" value="PIS14725.1"/>
    <property type="molecule type" value="Genomic_DNA"/>
</dbReference>
<reference evidence="2" key="1">
    <citation type="submission" date="2017-09" db="EMBL/GenBank/DDBJ databases">
        <title>Depth-based differentiation of microbial function through sediment-hosted aquifers and enrichment of novel symbionts in the deep terrestrial subsurface.</title>
        <authorList>
            <person name="Probst A.J."/>
            <person name="Ladd B."/>
            <person name="Jarett J.K."/>
            <person name="Geller-Mcgrath D.E."/>
            <person name="Sieber C.M.K."/>
            <person name="Emerson J.B."/>
            <person name="Anantharaman K."/>
            <person name="Thomas B.C."/>
            <person name="Malmstrom R."/>
            <person name="Stieglmeier M."/>
            <person name="Klingl A."/>
            <person name="Woyke T."/>
            <person name="Ryan C.M."/>
            <person name="Banfield J.F."/>
        </authorList>
    </citation>
    <scope>NUCLEOTIDE SEQUENCE [LARGE SCALE GENOMIC DNA]</scope>
</reference>
<comment type="caution">
    <text evidence="1">The sequence shown here is derived from an EMBL/GenBank/DDBJ whole genome shotgun (WGS) entry which is preliminary data.</text>
</comment>
<dbReference type="Gene3D" id="3.40.50.1000">
    <property type="entry name" value="HAD superfamily/HAD-like"/>
    <property type="match status" value="1"/>
</dbReference>
<gene>
    <name evidence="1" type="ORF">COT64_01045</name>
</gene>
<dbReference type="InterPro" id="IPR036412">
    <property type="entry name" value="HAD-like_sf"/>
</dbReference>
<evidence type="ECO:0008006" key="3">
    <source>
        <dbReference type="Google" id="ProtNLM"/>
    </source>
</evidence>
<dbReference type="Proteomes" id="UP000230775">
    <property type="component" value="Unassembled WGS sequence"/>
</dbReference>
<protein>
    <recommendedName>
        <fullName evidence="3">FCP1 homology domain-containing protein</fullName>
    </recommendedName>
</protein>
<accession>A0A2H0WQ32</accession>